<name>A0A6V2DU32_9STRA</name>
<organism evidence="2">
    <name type="scientific">Ditylum brightwellii</name>
    <dbReference type="NCBI Taxonomy" id="49249"/>
    <lineage>
        <taxon>Eukaryota</taxon>
        <taxon>Sar</taxon>
        <taxon>Stramenopiles</taxon>
        <taxon>Ochrophyta</taxon>
        <taxon>Bacillariophyta</taxon>
        <taxon>Mediophyceae</taxon>
        <taxon>Lithodesmiophycidae</taxon>
        <taxon>Lithodesmiales</taxon>
        <taxon>Lithodesmiaceae</taxon>
        <taxon>Ditylum</taxon>
    </lineage>
</organism>
<dbReference type="PANTHER" id="PTHR12121:SF36">
    <property type="entry name" value="ENDONUCLEASE_EXONUCLEASE_PHOSPHATASE DOMAIN-CONTAINING PROTEIN"/>
    <property type="match status" value="1"/>
</dbReference>
<feature type="domain" description="Endonuclease/exonuclease/phosphatase" evidence="1">
    <location>
        <begin position="90"/>
        <end position="275"/>
    </location>
</feature>
<gene>
    <name evidence="2" type="ORF">DBRI00130_LOCUS11487</name>
</gene>
<sequence>MVALTTHHLISPASLPPYSPVPPTPIPGLAEAETATTNNNDNEYLSVLSYNVLLPNSVDGWWNYKMYLPPLFSSSSSSSTTTSNDDVVTDISSWDYRRNLLRERIGLIDADVVCFQEVSPLSFEEDFAFMKEDLGYDGCELFKKGRFRPATFWKTRKCDLVGAPVHKDRTLLTAFRVVSKKDDATGTATAEEKKEDKNSSKEDKKWYVLNCHLQAGSQGGRRVRQIHEGMRAVFTLAKKLKEKDPKSPNLIVCGDFNGGPECGAVKYIEEGFISPDFIEDGEPVTSKLKESPLSLPLLDAMNVPEIQRKDKNPPPPTLVVPELISLLVEIDESLSEEDRKTAYENPCLSKDAKERLERIYRRYATFSSSSSEQQTTDDATTMNISDVERWLIDINGRVGRGSEFRNAAKEMGWVEPVDVEDEALSDGESKGGGGAKKEKARIVLPQDGILSLEGFVNVYESELREGKFWGIAHDLAVMGEALPDAGVFESRYDRMYCSASLHPFAVLDTVSTVPCPNKSEPSDHLPIAASFVPR</sequence>
<evidence type="ECO:0000313" key="2">
    <source>
        <dbReference type="EMBL" id="CAE4600682.1"/>
    </source>
</evidence>
<dbReference type="Gene3D" id="3.60.10.10">
    <property type="entry name" value="Endonuclease/exonuclease/phosphatase"/>
    <property type="match status" value="1"/>
</dbReference>
<dbReference type="Pfam" id="PF03372">
    <property type="entry name" value="Exo_endo_phos"/>
    <property type="match status" value="1"/>
</dbReference>
<dbReference type="GO" id="GO:0000175">
    <property type="term" value="F:3'-5'-RNA exonuclease activity"/>
    <property type="evidence" value="ECO:0007669"/>
    <property type="project" value="TreeGrafter"/>
</dbReference>
<proteinExistence type="predicted"/>
<dbReference type="InterPro" id="IPR036691">
    <property type="entry name" value="Endo/exonu/phosph_ase_sf"/>
</dbReference>
<accession>A0A6V2DU32</accession>
<dbReference type="PANTHER" id="PTHR12121">
    <property type="entry name" value="CARBON CATABOLITE REPRESSOR PROTEIN 4"/>
    <property type="match status" value="1"/>
</dbReference>
<dbReference type="InterPro" id="IPR050410">
    <property type="entry name" value="CCR4/nocturin_mRNA_transcr"/>
</dbReference>
<dbReference type="InterPro" id="IPR005135">
    <property type="entry name" value="Endo/exonuclease/phosphatase"/>
</dbReference>
<reference evidence="2" key="1">
    <citation type="submission" date="2021-01" db="EMBL/GenBank/DDBJ databases">
        <authorList>
            <person name="Corre E."/>
            <person name="Pelletier E."/>
            <person name="Niang G."/>
            <person name="Scheremetjew M."/>
            <person name="Finn R."/>
            <person name="Kale V."/>
            <person name="Holt S."/>
            <person name="Cochrane G."/>
            <person name="Meng A."/>
            <person name="Brown T."/>
            <person name="Cohen L."/>
        </authorList>
    </citation>
    <scope>NUCLEOTIDE SEQUENCE</scope>
    <source>
        <strain evidence="2">GSO104</strain>
    </source>
</reference>
<dbReference type="SUPFAM" id="SSF56219">
    <property type="entry name" value="DNase I-like"/>
    <property type="match status" value="1"/>
</dbReference>
<evidence type="ECO:0000259" key="1">
    <source>
        <dbReference type="Pfam" id="PF03372"/>
    </source>
</evidence>
<dbReference type="AlphaFoldDB" id="A0A6V2DU32"/>
<protein>
    <recommendedName>
        <fullName evidence="1">Endonuclease/exonuclease/phosphatase domain-containing protein</fullName>
    </recommendedName>
</protein>
<dbReference type="EMBL" id="HBNS01014263">
    <property type="protein sequence ID" value="CAE4600682.1"/>
    <property type="molecule type" value="Transcribed_RNA"/>
</dbReference>